<name>A0A2N6SLP5_9LACT</name>
<evidence type="ECO:0000313" key="2">
    <source>
        <dbReference type="Proteomes" id="UP000235682"/>
    </source>
</evidence>
<accession>A0A2N6SLP5</accession>
<keyword evidence="2" id="KW-1185">Reference proteome</keyword>
<dbReference type="RefSeq" id="WP_102227969.1">
    <property type="nucleotide sequence ID" value="NZ_PNFY01000030.1"/>
</dbReference>
<comment type="caution">
    <text evidence="1">The sequence shown here is derived from an EMBL/GenBank/DDBJ whole genome shotgun (WGS) entry which is preliminary data.</text>
</comment>
<dbReference type="EMBL" id="PNHE01000031">
    <property type="protein sequence ID" value="PMC57985.1"/>
    <property type="molecule type" value="Genomic_DNA"/>
</dbReference>
<proteinExistence type="predicted"/>
<gene>
    <name evidence="1" type="ORF">CJ205_06695</name>
</gene>
<reference evidence="1 2" key="1">
    <citation type="submission" date="2017-09" db="EMBL/GenBank/DDBJ databases">
        <title>Bacterial strain isolated from the female urinary microbiota.</title>
        <authorList>
            <person name="Thomas-White K."/>
            <person name="Kumar N."/>
            <person name="Forster S."/>
            <person name="Putonti C."/>
            <person name="Lawley T."/>
            <person name="Wolfe A.J."/>
        </authorList>
    </citation>
    <scope>NUCLEOTIDE SEQUENCE [LARGE SCALE GENOMIC DNA]</scope>
    <source>
        <strain evidence="1 2">UMB0852</strain>
    </source>
</reference>
<dbReference type="Proteomes" id="UP000235682">
    <property type="component" value="Unassembled WGS sequence"/>
</dbReference>
<sequence>MELLAAIPERTLSEKEFLKNLGKKDLFAVMLCIYLLIEDEKILERFRKEVADLFDSFESEGFETISDRGDVFNTLKIPRDYEFRLLNLHVEKYGVPSI</sequence>
<protein>
    <submittedName>
        <fullName evidence="1">Uncharacterized protein</fullName>
    </submittedName>
</protein>
<dbReference type="AlphaFoldDB" id="A0A2N6SLP5"/>
<evidence type="ECO:0000313" key="1">
    <source>
        <dbReference type="EMBL" id="PMC57985.1"/>
    </source>
</evidence>
<organism evidence="1 2">
    <name type="scientific">Dolosicoccus paucivorans</name>
    <dbReference type="NCBI Taxonomy" id="84521"/>
    <lineage>
        <taxon>Bacteria</taxon>
        <taxon>Bacillati</taxon>
        <taxon>Bacillota</taxon>
        <taxon>Bacilli</taxon>
        <taxon>Lactobacillales</taxon>
        <taxon>Aerococcaceae</taxon>
        <taxon>Dolosicoccus</taxon>
    </lineage>
</organism>